<evidence type="ECO:0000256" key="1">
    <source>
        <dbReference type="SAM" id="MobiDB-lite"/>
    </source>
</evidence>
<organism evidence="2 3">
    <name type="scientific">Hypholoma sublateritium (strain FD-334 SS-4)</name>
    <dbReference type="NCBI Taxonomy" id="945553"/>
    <lineage>
        <taxon>Eukaryota</taxon>
        <taxon>Fungi</taxon>
        <taxon>Dikarya</taxon>
        <taxon>Basidiomycota</taxon>
        <taxon>Agaricomycotina</taxon>
        <taxon>Agaricomycetes</taxon>
        <taxon>Agaricomycetidae</taxon>
        <taxon>Agaricales</taxon>
        <taxon>Agaricineae</taxon>
        <taxon>Strophariaceae</taxon>
        <taxon>Hypholoma</taxon>
    </lineage>
</organism>
<keyword evidence="3" id="KW-1185">Reference proteome</keyword>
<accession>A0A0D2NZ70</accession>
<feature type="region of interest" description="Disordered" evidence="1">
    <location>
        <begin position="184"/>
        <end position="203"/>
    </location>
</feature>
<evidence type="ECO:0000313" key="2">
    <source>
        <dbReference type="EMBL" id="KJA13700.1"/>
    </source>
</evidence>
<proteinExistence type="predicted"/>
<feature type="compositionally biased region" description="Polar residues" evidence="1">
    <location>
        <begin position="184"/>
        <end position="201"/>
    </location>
</feature>
<protein>
    <submittedName>
        <fullName evidence="2">Uncharacterized protein</fullName>
    </submittedName>
</protein>
<feature type="region of interest" description="Disordered" evidence="1">
    <location>
        <begin position="1"/>
        <end position="31"/>
    </location>
</feature>
<name>A0A0D2NZ70_HYPSF</name>
<reference evidence="3" key="1">
    <citation type="submission" date="2014-04" db="EMBL/GenBank/DDBJ databases">
        <title>Evolutionary Origins and Diversification of the Mycorrhizal Mutualists.</title>
        <authorList>
            <consortium name="DOE Joint Genome Institute"/>
            <consortium name="Mycorrhizal Genomics Consortium"/>
            <person name="Kohler A."/>
            <person name="Kuo A."/>
            <person name="Nagy L.G."/>
            <person name="Floudas D."/>
            <person name="Copeland A."/>
            <person name="Barry K.W."/>
            <person name="Cichocki N."/>
            <person name="Veneault-Fourrey C."/>
            <person name="LaButti K."/>
            <person name="Lindquist E.A."/>
            <person name="Lipzen A."/>
            <person name="Lundell T."/>
            <person name="Morin E."/>
            <person name="Murat C."/>
            <person name="Riley R."/>
            <person name="Ohm R."/>
            <person name="Sun H."/>
            <person name="Tunlid A."/>
            <person name="Henrissat B."/>
            <person name="Grigoriev I.V."/>
            <person name="Hibbett D.S."/>
            <person name="Martin F."/>
        </authorList>
    </citation>
    <scope>NUCLEOTIDE SEQUENCE [LARGE SCALE GENOMIC DNA]</scope>
    <source>
        <strain evidence="3">FD-334 SS-4</strain>
    </source>
</reference>
<evidence type="ECO:0000313" key="3">
    <source>
        <dbReference type="Proteomes" id="UP000054270"/>
    </source>
</evidence>
<dbReference type="EMBL" id="KN817721">
    <property type="protein sequence ID" value="KJA13700.1"/>
    <property type="molecule type" value="Genomic_DNA"/>
</dbReference>
<dbReference type="Proteomes" id="UP000054270">
    <property type="component" value="Unassembled WGS sequence"/>
</dbReference>
<dbReference type="AlphaFoldDB" id="A0A0D2NZ70"/>
<sequence length="228" mass="24770">MSTHPDAPLVRRRRAPPTKDPDKQPVLPGTKSVAGVRLLSQIADTEQELERAIGKNPTSREGRDLVARVAQVSNIVWASVPQALQRQELPSLYGALQDYQACVLFQIICLQYSEAEHLCIVESDDALLHTVSRDLDDSLPLFDDAFKATSAIPQAPAGVQITSSQMFQNASHFVISGSQFTAVTHNPPDNGSREQSATVSAQEHALKNGTRFKPLAPVSPWIVSASPI</sequence>
<gene>
    <name evidence="2" type="ORF">HYPSUDRAFT_59758</name>
</gene>